<evidence type="ECO:0000256" key="2">
    <source>
        <dbReference type="ARBA" id="ARBA00022603"/>
    </source>
</evidence>
<dbReference type="GO" id="GO:0003723">
    <property type="term" value="F:RNA binding"/>
    <property type="evidence" value="ECO:0007669"/>
    <property type="project" value="InterPro"/>
</dbReference>
<dbReference type="InterPro" id="IPR001537">
    <property type="entry name" value="SpoU_MeTrfase"/>
</dbReference>
<dbReference type="InterPro" id="IPR029028">
    <property type="entry name" value="Alpha/beta_knot_MTases"/>
</dbReference>
<sequence>MKNMCLQSLYLVRPKQYPDSHAMARSSGAIDVLNNAVVCDSLSEALSDCRLVIAASARSRSVSWPTTTAPEAAQKLINSGMQAPVALVFGREDRGLNNEELDLCNFMVQLPANPEFSSLNIAAAVQ</sequence>
<dbReference type="InterPro" id="IPR029026">
    <property type="entry name" value="tRNA_m1G_MTases_N"/>
</dbReference>
<evidence type="ECO:0000256" key="4">
    <source>
        <dbReference type="ARBA" id="ARBA00022691"/>
    </source>
</evidence>
<accession>A0A7R8WYS9</accession>
<dbReference type="PANTHER" id="PTHR42786:SF2">
    <property type="entry name" value="TRNA (CYTIDINE_URIDINE-2'-O-)-METHYLTRANSFERASE TRMJ"/>
    <property type="match status" value="1"/>
</dbReference>
<reference evidence="6" key="1">
    <citation type="submission" date="2020-11" db="EMBL/GenBank/DDBJ databases">
        <authorList>
            <person name="Tran Van P."/>
        </authorList>
    </citation>
    <scope>NUCLEOTIDE SEQUENCE</scope>
</reference>
<feature type="non-terminal residue" evidence="6">
    <location>
        <position position="126"/>
    </location>
</feature>
<gene>
    <name evidence="6" type="ORF">CTOB1V02_LOCUS17147</name>
</gene>
<evidence type="ECO:0000259" key="5">
    <source>
        <dbReference type="Pfam" id="PF00588"/>
    </source>
</evidence>
<dbReference type="Gene3D" id="3.40.1280.10">
    <property type="match status" value="1"/>
</dbReference>
<keyword evidence="3" id="KW-0808">Transferase</keyword>
<dbReference type="CDD" id="cd18093">
    <property type="entry name" value="SpoU-like_TrmJ"/>
    <property type="match status" value="1"/>
</dbReference>
<dbReference type="PANTHER" id="PTHR42786">
    <property type="entry name" value="TRNA/RRNA METHYLTRANSFERASE"/>
    <property type="match status" value="1"/>
</dbReference>
<protein>
    <recommendedName>
        <fullName evidence="5">tRNA/rRNA methyltransferase SpoU type domain-containing protein</fullName>
    </recommendedName>
</protein>
<dbReference type="SUPFAM" id="SSF75217">
    <property type="entry name" value="alpha/beta knot"/>
    <property type="match status" value="1"/>
</dbReference>
<evidence type="ECO:0000256" key="3">
    <source>
        <dbReference type="ARBA" id="ARBA00022679"/>
    </source>
</evidence>
<dbReference type="GO" id="GO:0005829">
    <property type="term" value="C:cytosol"/>
    <property type="evidence" value="ECO:0007669"/>
    <property type="project" value="TreeGrafter"/>
</dbReference>
<dbReference type="InterPro" id="IPR004384">
    <property type="entry name" value="RNA_MeTrfase_TrmJ/LasT"/>
</dbReference>
<dbReference type="GO" id="GO:0002128">
    <property type="term" value="P:tRNA nucleoside ribose methylation"/>
    <property type="evidence" value="ECO:0007669"/>
    <property type="project" value="TreeGrafter"/>
</dbReference>
<keyword evidence="4" id="KW-0949">S-adenosyl-L-methionine</keyword>
<proteinExistence type="inferred from homology"/>
<organism evidence="6">
    <name type="scientific">Cyprideis torosa</name>
    <dbReference type="NCBI Taxonomy" id="163714"/>
    <lineage>
        <taxon>Eukaryota</taxon>
        <taxon>Metazoa</taxon>
        <taxon>Ecdysozoa</taxon>
        <taxon>Arthropoda</taxon>
        <taxon>Crustacea</taxon>
        <taxon>Oligostraca</taxon>
        <taxon>Ostracoda</taxon>
        <taxon>Podocopa</taxon>
        <taxon>Podocopida</taxon>
        <taxon>Cytherocopina</taxon>
        <taxon>Cytheroidea</taxon>
        <taxon>Cytherideidae</taxon>
        <taxon>Cyprideis</taxon>
    </lineage>
</organism>
<dbReference type="GO" id="GO:0008173">
    <property type="term" value="F:RNA methyltransferase activity"/>
    <property type="evidence" value="ECO:0007669"/>
    <property type="project" value="InterPro"/>
</dbReference>
<evidence type="ECO:0000313" key="6">
    <source>
        <dbReference type="EMBL" id="CAD7239332.1"/>
    </source>
</evidence>
<dbReference type="OrthoDB" id="241340at2759"/>
<dbReference type="AlphaFoldDB" id="A0A7R8WYS9"/>
<dbReference type="EMBL" id="OB722653">
    <property type="protein sequence ID" value="CAD7239332.1"/>
    <property type="molecule type" value="Genomic_DNA"/>
</dbReference>
<comment type="similarity">
    <text evidence="1">Belongs to the class IV-like SAM-binding methyltransferase superfamily. RNA methyltransferase TrmH family.</text>
</comment>
<name>A0A7R8WYS9_9CRUS</name>
<feature type="domain" description="tRNA/rRNA methyltransferase SpoU type" evidence="5">
    <location>
        <begin position="1"/>
        <end position="125"/>
    </location>
</feature>
<evidence type="ECO:0000256" key="1">
    <source>
        <dbReference type="ARBA" id="ARBA00007228"/>
    </source>
</evidence>
<keyword evidence="2" id="KW-0489">Methyltransferase</keyword>
<dbReference type="Pfam" id="PF00588">
    <property type="entry name" value="SpoU_methylase"/>
    <property type="match status" value="1"/>
</dbReference>